<evidence type="ECO:0000256" key="3">
    <source>
        <dbReference type="ARBA" id="ARBA00011060"/>
    </source>
</evidence>
<dbReference type="InParanoid" id="A0A5J5F0Q3"/>
<comment type="caution">
    <text evidence="7">The sequence shown here is derived from an EMBL/GenBank/DDBJ whole genome shotgun (WGS) entry which is preliminary data.</text>
</comment>
<proteinExistence type="inferred from homology"/>
<evidence type="ECO:0000256" key="1">
    <source>
        <dbReference type="ARBA" id="ARBA00004123"/>
    </source>
</evidence>
<keyword evidence="6" id="KW-0137">Centromere</keyword>
<dbReference type="AlphaFoldDB" id="A0A5J5F0Q3"/>
<evidence type="ECO:0000313" key="7">
    <source>
        <dbReference type="EMBL" id="KAA8909463.1"/>
    </source>
</evidence>
<reference evidence="7 8" key="1">
    <citation type="submission" date="2019-09" db="EMBL/GenBank/DDBJ databases">
        <title>Draft genome of the ectomycorrhizal ascomycete Sphaerosporella brunnea.</title>
        <authorList>
            <consortium name="DOE Joint Genome Institute"/>
            <person name="Benucci G.M."/>
            <person name="Marozzi G."/>
            <person name="Antonielli L."/>
            <person name="Sanchez S."/>
            <person name="Marco P."/>
            <person name="Wang X."/>
            <person name="Falini L.B."/>
            <person name="Barry K."/>
            <person name="Haridas S."/>
            <person name="Lipzen A."/>
            <person name="Labutti K."/>
            <person name="Grigoriev I.V."/>
            <person name="Murat C."/>
            <person name="Martin F."/>
            <person name="Albertini E."/>
            <person name="Donnini D."/>
            <person name="Bonito G."/>
        </authorList>
    </citation>
    <scope>NUCLEOTIDE SEQUENCE [LARGE SCALE GENOMIC DNA]</scope>
    <source>
        <strain evidence="7 8">Sb_GMNB300</strain>
    </source>
</reference>
<dbReference type="Pfam" id="PF13092">
    <property type="entry name" value="CENP-L"/>
    <property type="match status" value="1"/>
</dbReference>
<accession>A0A5J5F0Q3</accession>
<evidence type="ECO:0000256" key="4">
    <source>
        <dbReference type="ARBA" id="ARBA00022454"/>
    </source>
</evidence>
<dbReference type="PANTHER" id="PTHR31740">
    <property type="entry name" value="CENTROMERE PROTEIN L"/>
    <property type="match status" value="1"/>
</dbReference>
<dbReference type="InterPro" id="IPR025204">
    <property type="entry name" value="CENP-L"/>
</dbReference>
<comment type="similarity">
    <text evidence="3">Belongs to the CENP-L/IML3 family.</text>
</comment>
<evidence type="ECO:0000256" key="6">
    <source>
        <dbReference type="ARBA" id="ARBA00023328"/>
    </source>
</evidence>
<dbReference type="PANTHER" id="PTHR31740:SF2">
    <property type="entry name" value="CENTROMERE PROTEIN L"/>
    <property type="match status" value="1"/>
</dbReference>
<keyword evidence="5" id="KW-0539">Nucleus</keyword>
<gene>
    <name evidence="7" type="ORF">FN846DRAFT_610324</name>
</gene>
<organism evidence="7 8">
    <name type="scientific">Sphaerosporella brunnea</name>
    <dbReference type="NCBI Taxonomy" id="1250544"/>
    <lineage>
        <taxon>Eukaryota</taxon>
        <taxon>Fungi</taxon>
        <taxon>Dikarya</taxon>
        <taxon>Ascomycota</taxon>
        <taxon>Pezizomycotina</taxon>
        <taxon>Pezizomycetes</taxon>
        <taxon>Pezizales</taxon>
        <taxon>Pyronemataceae</taxon>
        <taxon>Sphaerosporella</taxon>
    </lineage>
</organism>
<dbReference type="OrthoDB" id="8864979at2759"/>
<comment type="subcellular location">
    <subcellularLocation>
        <location evidence="2">Chromosome</location>
        <location evidence="2">Centromere</location>
    </subcellularLocation>
    <subcellularLocation>
        <location evidence="1">Nucleus</location>
    </subcellularLocation>
</comment>
<dbReference type="GO" id="GO:0000775">
    <property type="term" value="C:chromosome, centromeric region"/>
    <property type="evidence" value="ECO:0007669"/>
    <property type="project" value="UniProtKB-SubCell"/>
</dbReference>
<keyword evidence="4" id="KW-0158">Chromosome</keyword>
<evidence type="ECO:0000313" key="8">
    <source>
        <dbReference type="Proteomes" id="UP000326924"/>
    </source>
</evidence>
<protein>
    <submittedName>
        <fullName evidence="7">Kinetochore complex Sim4 subunit Fta1-domain-containing protein</fullName>
    </submittedName>
</protein>
<dbReference type="Proteomes" id="UP000326924">
    <property type="component" value="Unassembled WGS sequence"/>
</dbReference>
<dbReference type="GO" id="GO:0005634">
    <property type="term" value="C:nucleus"/>
    <property type="evidence" value="ECO:0007669"/>
    <property type="project" value="UniProtKB-SubCell"/>
</dbReference>
<dbReference type="EMBL" id="VXIS01000057">
    <property type="protein sequence ID" value="KAA8909463.1"/>
    <property type="molecule type" value="Genomic_DNA"/>
</dbReference>
<evidence type="ECO:0000256" key="2">
    <source>
        <dbReference type="ARBA" id="ARBA00004584"/>
    </source>
</evidence>
<keyword evidence="8" id="KW-1185">Reference proteome</keyword>
<sequence length="297" mass="32208">MSQPRRRREEQHPLFNTTYTLHTLGPLFSFPALTPAALAPHSKRLLQHLRGDVVRGVTIPTSEQAQLSRAGKLLQCTWSALPRIPAAGEEEEQQEEEEAEAEVTGVRIELVHENASYTALLLGLTPSEQKVKKEFTSLPLLLTRMPSPLREPLLKYLATTFDVLLRPLPLPDLLLRECLDAYIAKSAGGGAKDVVLTFVPGGEGVEGLKRVTITVDGEDVARLHARVAEGESWLGLLGEQLESVSGLRLTEVDLVKVAAGGFVLATEGRGKFFEGGAKATRWVLGRVLKEAAGRGGG</sequence>
<evidence type="ECO:0000256" key="5">
    <source>
        <dbReference type="ARBA" id="ARBA00023242"/>
    </source>
</evidence>
<name>A0A5J5F0Q3_9PEZI</name>